<reference evidence="1 2" key="1">
    <citation type="submission" date="2024-05" db="EMBL/GenBank/DDBJ databases">
        <title>Sphingomonas sp. HF-S3 16S ribosomal RNA gene Genome sequencing and assembly.</title>
        <authorList>
            <person name="Lee H."/>
        </authorList>
    </citation>
    <scope>NUCLEOTIDE SEQUENCE [LARGE SCALE GENOMIC DNA]</scope>
    <source>
        <strain evidence="1 2">HF-S3</strain>
    </source>
</reference>
<protein>
    <submittedName>
        <fullName evidence="1">Uncharacterized protein</fullName>
    </submittedName>
</protein>
<comment type="caution">
    <text evidence="1">The sequence shown here is derived from an EMBL/GenBank/DDBJ whole genome shotgun (WGS) entry which is preliminary data.</text>
</comment>
<evidence type="ECO:0000313" key="2">
    <source>
        <dbReference type="Proteomes" id="UP001427805"/>
    </source>
</evidence>
<proteinExistence type="predicted"/>
<accession>A0ABV0B2E6</accession>
<dbReference type="EMBL" id="JBDIZK010000001">
    <property type="protein sequence ID" value="MEN3745774.1"/>
    <property type="molecule type" value="Genomic_DNA"/>
</dbReference>
<keyword evidence="2" id="KW-1185">Reference proteome</keyword>
<dbReference type="RefSeq" id="WP_346244779.1">
    <property type="nucleotide sequence ID" value="NZ_JBDIZK010000001.1"/>
</dbReference>
<name>A0ABV0B2E6_9SPHN</name>
<dbReference type="Proteomes" id="UP001427805">
    <property type="component" value="Unassembled WGS sequence"/>
</dbReference>
<gene>
    <name evidence="1" type="ORF">TPR58_01245</name>
</gene>
<organism evidence="1 2">
    <name type="scientific">Sphingomonas rustica</name>
    <dbReference type="NCBI Taxonomy" id="3103142"/>
    <lineage>
        <taxon>Bacteria</taxon>
        <taxon>Pseudomonadati</taxon>
        <taxon>Pseudomonadota</taxon>
        <taxon>Alphaproteobacteria</taxon>
        <taxon>Sphingomonadales</taxon>
        <taxon>Sphingomonadaceae</taxon>
        <taxon>Sphingomonas</taxon>
    </lineage>
</organism>
<sequence>MPRHVREQRRLIFWRGGSDPDYRIDSIVDSNRQLDLNKDVVPTDADIGSSTYLISRTWLDRKLRDCAAKGTRYVVSGRRVTVGVSPLSRATLG</sequence>
<evidence type="ECO:0000313" key="1">
    <source>
        <dbReference type="EMBL" id="MEN3745774.1"/>
    </source>
</evidence>